<accession>A0ABQ3MHG0</accession>
<dbReference type="EMBL" id="BNAR01000006">
    <property type="protein sequence ID" value="GHH44209.1"/>
    <property type="molecule type" value="Genomic_DNA"/>
</dbReference>
<feature type="domain" description="Effector-associated" evidence="2">
    <location>
        <begin position="283"/>
        <end position="362"/>
    </location>
</feature>
<dbReference type="Pfam" id="PF20028">
    <property type="entry name" value="VMAP-C"/>
    <property type="match status" value="1"/>
</dbReference>
<evidence type="ECO:0000259" key="3">
    <source>
        <dbReference type="Pfam" id="PF20028"/>
    </source>
</evidence>
<evidence type="ECO:0000259" key="1">
    <source>
        <dbReference type="Pfam" id="PF19916"/>
    </source>
</evidence>
<feature type="domain" description="vWA-MoxR associated protein C-terminal" evidence="3">
    <location>
        <begin position="509"/>
        <end position="752"/>
    </location>
</feature>
<dbReference type="RefSeq" id="WP_191300275.1">
    <property type="nucleotide sequence ID" value="NZ_BNAR01000006.1"/>
</dbReference>
<dbReference type="InterPro" id="IPR045431">
    <property type="entry name" value="EAD2"/>
</dbReference>
<feature type="domain" description="Effector-associated" evidence="2">
    <location>
        <begin position="193"/>
        <end position="266"/>
    </location>
</feature>
<dbReference type="InterPro" id="IPR045555">
    <property type="entry name" value="VMAP-M0"/>
</dbReference>
<name>A0ABQ3MHG0_9PSEU</name>
<dbReference type="Proteomes" id="UP000605568">
    <property type="component" value="Unassembled WGS sequence"/>
</dbReference>
<reference evidence="5" key="1">
    <citation type="journal article" date="2019" name="Int. J. Syst. Evol. Microbiol.">
        <title>The Global Catalogue of Microorganisms (GCM) 10K type strain sequencing project: providing services to taxonomists for standard genome sequencing and annotation.</title>
        <authorList>
            <consortium name="The Broad Institute Genomics Platform"/>
            <consortium name="The Broad Institute Genome Sequencing Center for Infectious Disease"/>
            <person name="Wu L."/>
            <person name="Ma J."/>
        </authorList>
    </citation>
    <scope>NUCLEOTIDE SEQUENCE [LARGE SCALE GENOMIC DNA]</scope>
    <source>
        <strain evidence="5">CGMCC 4.7367</strain>
    </source>
</reference>
<evidence type="ECO:0000313" key="4">
    <source>
        <dbReference type="EMBL" id="GHH44209.1"/>
    </source>
</evidence>
<dbReference type="Pfam" id="PF19916">
    <property type="entry name" value="VMAP-M0"/>
    <property type="match status" value="1"/>
</dbReference>
<comment type="caution">
    <text evidence="4">The sequence shown here is derived from an EMBL/GenBank/DDBJ whole genome shotgun (WGS) entry which is preliminary data.</text>
</comment>
<gene>
    <name evidence="4" type="ORF">GCM10017774_43390</name>
</gene>
<dbReference type="InterPro" id="IPR045450">
    <property type="entry name" value="VMAP_C"/>
</dbReference>
<dbReference type="Pfam" id="PF19956">
    <property type="entry name" value="EAD2"/>
    <property type="match status" value="2"/>
</dbReference>
<organism evidence="4 5">
    <name type="scientific">Lentzea cavernae</name>
    <dbReference type="NCBI Taxonomy" id="2020703"/>
    <lineage>
        <taxon>Bacteria</taxon>
        <taxon>Bacillati</taxon>
        <taxon>Actinomycetota</taxon>
        <taxon>Actinomycetes</taxon>
        <taxon>Pseudonocardiales</taxon>
        <taxon>Pseudonocardiaceae</taxon>
        <taxon>Lentzea</taxon>
    </lineage>
</organism>
<proteinExistence type="predicted"/>
<keyword evidence="5" id="KW-1185">Reference proteome</keyword>
<feature type="domain" description="vWA-MoxR associated protein middle region 0" evidence="1">
    <location>
        <begin position="374"/>
        <end position="475"/>
    </location>
</feature>
<protein>
    <recommendedName>
        <fullName evidence="6">TIR domain-containing protein</fullName>
    </recommendedName>
</protein>
<evidence type="ECO:0008006" key="6">
    <source>
        <dbReference type="Google" id="ProtNLM"/>
    </source>
</evidence>
<evidence type="ECO:0000313" key="5">
    <source>
        <dbReference type="Proteomes" id="UP000605568"/>
    </source>
</evidence>
<sequence length="771" mass="85613">MHRSAVRDGLFDALKHAFNEAGIDWKACEVQTRGDGALILVPARFPERQLVDRVPTRLAAGVRRHNAKFAAEGEMRLRLAFHSGPVEVVENGSADAPVLLACRLVDSDEAREAQQASDDPITIIVSEVFYRDTVLNEPAAEPKAYRRVPLRVKEGHTIAWIRSHARPHSPARPIVIQGLPSTQERPTEADDLVDVIVAAPALRHEEARIRLLGMLPDEISLAVPHELDLWSFARKLAHNCAERPGGLAHLAGALKTFTGDHRRVEASPRRRADEQPLVRLHSALSAIPCLGDPVRSELVVRRLREALNEEFAVEGRPGSHAFIAHLTSVCSHNADRLLTLLNVVSLFEGESPALADLRDVVDDLTRAERPADVFPFDQKTELLKLLAGAVIPNIGDVYRAAGGPAAPDLGKHTTYPRILHTLESLNARPDGLPRMLVFVEQIASRVGTELRASLRQWTRAMAESMGLDEELSELRDKMRRDQDAATPPAPSTPVAYLVLKLEREGPAGGRFRLSSWRQLGNPSRWEPERGNDKAGSLDNTKSHVASLVELVEADWGERQPDIHIEFVLDTPDLGVLDVDQWPWENAPYSEPIGCRYPVVVRSAERMRARHYHRDWRRRWDELSTQLGHLGHVEPHGVLRGYGTDERGLRQLRAALSRRSDIVALVLTAQPQTDDAGRSEISIGITAGVPLIWLHREDCDPLEFASAIDQLMHDDKAQDHLLERVRHARLAAYAKAQDEKHIGSALTVLYDDPTRLVTPHRPGHPGVEGAVG</sequence>
<evidence type="ECO:0000259" key="2">
    <source>
        <dbReference type="Pfam" id="PF19956"/>
    </source>
</evidence>